<dbReference type="PROSITE" id="PS50229">
    <property type="entry name" value="WH1"/>
    <property type="match status" value="1"/>
</dbReference>
<dbReference type="InterPro" id="IPR011993">
    <property type="entry name" value="PH-like_dom_sf"/>
</dbReference>
<feature type="region of interest" description="Disordered" evidence="2">
    <location>
        <begin position="127"/>
        <end position="186"/>
    </location>
</feature>
<dbReference type="Proteomes" id="UP000094527">
    <property type="component" value="Unassembled WGS sequence"/>
</dbReference>
<feature type="region of interest" description="Disordered" evidence="2">
    <location>
        <begin position="281"/>
        <end position="325"/>
    </location>
</feature>
<dbReference type="Pfam" id="PF00568">
    <property type="entry name" value="WH1"/>
    <property type="match status" value="1"/>
</dbReference>
<sequence>MDKSKNQDQVQAIYLAQANIFAYEATKSTKSWVPLCDSTVPISILYDNTRSIYRIISVDAEIKEVVVNTTVIPELEFVKTTQKFGYWKDIASGRVFGIGFASEYEAEAFDECLRKVKQNIGPPSVNSCMSLISDTQENSSTSNNNNSNAKTEPPPQSYRPATLQGQGDGQTHHKLQTHITPYGTGGTLQQAKQLNWNDYEQIGPTVLQMMNSHNQGMTHIGASRPSTYKVDLPIIRTATAQQNSRAPTSNTPPKFYPNLEDLRLPAPPPYHVPFQYIPQQIRQQPPAESSGQNGNGSPLTMPLPMSIPQGYCYQGPQASSTTTGSSLTEQLFNMEHNPPKSNVMDLNNSDRRDFADEINRIKSENMKLSESLIESTCNAKKWELQVNSLREDNIQLVKSVAELNSKVDAANKDCRDLKEQANRWKEHYQQAVNSAKEKGQHLKDCEDKLKYASADKARIENVLKDLQDELKRQQENYKEQSANHVGQYTNKYFKELEEHYRKLLSDSQKRIEEVLRKDNDRKNVLRGVDTLFTGAIQGLINIHGQIRQAYEQ</sequence>
<feature type="domain" description="WH1" evidence="3">
    <location>
        <begin position="5"/>
        <end position="120"/>
    </location>
</feature>
<proteinExistence type="predicted"/>
<dbReference type="Gene3D" id="2.30.29.30">
    <property type="entry name" value="Pleckstrin-homology domain (PH domain)/Phosphotyrosine-binding domain (PTB)"/>
    <property type="match status" value="1"/>
</dbReference>
<evidence type="ECO:0000259" key="3">
    <source>
        <dbReference type="PROSITE" id="PS50229"/>
    </source>
</evidence>
<dbReference type="InterPro" id="IPR000697">
    <property type="entry name" value="WH1/EVH1_dom"/>
</dbReference>
<keyword evidence="5" id="KW-1185">Reference proteome</keyword>
<dbReference type="PANTHER" id="PTHR10918">
    <property type="entry name" value="HOMER"/>
    <property type="match status" value="1"/>
</dbReference>
<gene>
    <name evidence="4" type="ORF">Ocin01_18474</name>
</gene>
<evidence type="ECO:0000256" key="2">
    <source>
        <dbReference type="SAM" id="MobiDB-lite"/>
    </source>
</evidence>
<dbReference type="SMART" id="SM00461">
    <property type="entry name" value="WH1"/>
    <property type="match status" value="1"/>
</dbReference>
<accession>A0A1D2M5G1</accession>
<feature type="coiled-coil region" evidence="1">
    <location>
        <begin position="400"/>
        <end position="483"/>
    </location>
</feature>
<dbReference type="AlphaFoldDB" id="A0A1D2M5G1"/>
<name>A0A1D2M5G1_ORCCI</name>
<comment type="caution">
    <text evidence="4">The sequence shown here is derived from an EMBL/GenBank/DDBJ whole genome shotgun (WGS) entry which is preliminary data.</text>
</comment>
<keyword evidence="1" id="KW-0175">Coiled coil</keyword>
<dbReference type="SUPFAM" id="SSF50729">
    <property type="entry name" value="PH domain-like"/>
    <property type="match status" value="1"/>
</dbReference>
<evidence type="ECO:0000313" key="4">
    <source>
        <dbReference type="EMBL" id="ODM88208.1"/>
    </source>
</evidence>
<dbReference type="OrthoDB" id="8295416at2759"/>
<reference evidence="4 5" key="1">
    <citation type="journal article" date="2016" name="Genome Biol. Evol.">
        <title>Gene Family Evolution Reflects Adaptation to Soil Environmental Stressors in the Genome of the Collembolan Orchesella cincta.</title>
        <authorList>
            <person name="Faddeeva-Vakhrusheva A."/>
            <person name="Derks M.F."/>
            <person name="Anvar S.Y."/>
            <person name="Agamennone V."/>
            <person name="Suring W."/>
            <person name="Smit S."/>
            <person name="van Straalen N.M."/>
            <person name="Roelofs D."/>
        </authorList>
    </citation>
    <scope>NUCLEOTIDE SEQUENCE [LARGE SCALE GENOMIC DNA]</scope>
    <source>
        <tissue evidence="4">Mixed pool</tissue>
    </source>
</reference>
<dbReference type="EMBL" id="LJIJ01003966">
    <property type="protein sequence ID" value="ODM88208.1"/>
    <property type="molecule type" value="Genomic_DNA"/>
</dbReference>
<feature type="compositionally biased region" description="Polar residues" evidence="2">
    <location>
        <begin position="316"/>
        <end position="325"/>
    </location>
</feature>
<dbReference type="GO" id="GO:0035256">
    <property type="term" value="F:G protein-coupled glutamate receptor binding"/>
    <property type="evidence" value="ECO:0007669"/>
    <property type="project" value="InterPro"/>
</dbReference>
<evidence type="ECO:0000256" key="1">
    <source>
        <dbReference type="SAM" id="Coils"/>
    </source>
</evidence>
<feature type="compositionally biased region" description="Low complexity" evidence="2">
    <location>
        <begin position="138"/>
        <end position="148"/>
    </location>
</feature>
<dbReference type="STRING" id="48709.A0A1D2M5G1"/>
<dbReference type="InterPro" id="IPR045027">
    <property type="entry name" value="Homer"/>
</dbReference>
<feature type="compositionally biased region" description="Polar residues" evidence="2">
    <location>
        <begin position="287"/>
        <end position="298"/>
    </location>
</feature>
<protein>
    <submittedName>
        <fullName evidence="4">Homer protein 2</fullName>
    </submittedName>
</protein>
<evidence type="ECO:0000313" key="5">
    <source>
        <dbReference type="Proteomes" id="UP000094527"/>
    </source>
</evidence>
<feature type="compositionally biased region" description="Polar residues" evidence="2">
    <location>
        <begin position="127"/>
        <end position="137"/>
    </location>
</feature>
<organism evidence="4 5">
    <name type="scientific">Orchesella cincta</name>
    <name type="common">Springtail</name>
    <name type="synonym">Podura cincta</name>
    <dbReference type="NCBI Taxonomy" id="48709"/>
    <lineage>
        <taxon>Eukaryota</taxon>
        <taxon>Metazoa</taxon>
        <taxon>Ecdysozoa</taxon>
        <taxon>Arthropoda</taxon>
        <taxon>Hexapoda</taxon>
        <taxon>Collembola</taxon>
        <taxon>Entomobryomorpha</taxon>
        <taxon>Entomobryoidea</taxon>
        <taxon>Orchesellidae</taxon>
        <taxon>Orchesellinae</taxon>
        <taxon>Orchesella</taxon>
    </lineage>
</organism>